<feature type="transmembrane region" description="Helical" evidence="1">
    <location>
        <begin position="82"/>
        <end position="104"/>
    </location>
</feature>
<dbReference type="OrthoDB" id="3822725at2"/>
<keyword evidence="3" id="KW-1185">Reference proteome</keyword>
<dbReference type="AlphaFoldDB" id="A0A4V4HLG1"/>
<gene>
    <name evidence="2" type="ORF">E9934_00230</name>
</gene>
<accession>A0A4V4HLG1</accession>
<protein>
    <submittedName>
        <fullName evidence="2">ABC transporter permease</fullName>
    </submittedName>
</protein>
<dbReference type="RefSeq" id="WP_136560841.1">
    <property type="nucleotide sequence ID" value="NZ_STGW01000001.1"/>
</dbReference>
<feature type="transmembrane region" description="Helical" evidence="1">
    <location>
        <begin position="111"/>
        <end position="132"/>
    </location>
</feature>
<evidence type="ECO:0000313" key="3">
    <source>
        <dbReference type="Proteomes" id="UP000307087"/>
    </source>
</evidence>
<keyword evidence="1" id="KW-0472">Membrane</keyword>
<dbReference type="Proteomes" id="UP000307087">
    <property type="component" value="Unassembled WGS sequence"/>
</dbReference>
<feature type="transmembrane region" description="Helical" evidence="1">
    <location>
        <begin position="172"/>
        <end position="191"/>
    </location>
</feature>
<dbReference type="EMBL" id="STGW01000001">
    <property type="protein sequence ID" value="THV18126.1"/>
    <property type="molecule type" value="Genomic_DNA"/>
</dbReference>
<keyword evidence="1" id="KW-1133">Transmembrane helix</keyword>
<organism evidence="2 3">
    <name type="scientific">Nocardioides caeni</name>
    <dbReference type="NCBI Taxonomy" id="574700"/>
    <lineage>
        <taxon>Bacteria</taxon>
        <taxon>Bacillati</taxon>
        <taxon>Actinomycetota</taxon>
        <taxon>Actinomycetes</taxon>
        <taxon>Propionibacteriales</taxon>
        <taxon>Nocardioidaceae</taxon>
        <taxon>Nocardioides</taxon>
    </lineage>
</organism>
<comment type="caution">
    <text evidence="2">The sequence shown here is derived from an EMBL/GenBank/DDBJ whole genome shotgun (WGS) entry which is preliminary data.</text>
</comment>
<sequence>MSILVPVFGILVVTSEWSQRNALTTFTLEPHRLRVMGAKLVAVSALAVATILLAFVLGALTNLLCAAVTGNPLVWELDGSQLLWTVIAQLAFFAMGYALACLLLNTPGAIALFYVVALVLPLVVWGPLYFIFDWAKDVLPWIDINTALTPLMAGTDFAGDAVVVETINYLQAGWTIVLWVGIPVTLGLWRISRAEVK</sequence>
<reference evidence="2 3" key="1">
    <citation type="journal article" date="2009" name="Int. J. Syst. Evol. Microbiol.">
        <title>Nocardioides caeni sp. nov., isolated from wastewater.</title>
        <authorList>
            <person name="Yoon J.H."/>
            <person name="Kang S.J."/>
            <person name="Park S."/>
            <person name="Kim W."/>
            <person name="Oh T.K."/>
        </authorList>
    </citation>
    <scope>NUCLEOTIDE SEQUENCE [LARGE SCALE GENOMIC DNA]</scope>
    <source>
        <strain evidence="2 3">DSM 23134</strain>
    </source>
</reference>
<evidence type="ECO:0000256" key="1">
    <source>
        <dbReference type="SAM" id="Phobius"/>
    </source>
</evidence>
<keyword evidence="1" id="KW-0812">Transmembrane</keyword>
<feature type="transmembrane region" description="Helical" evidence="1">
    <location>
        <begin position="40"/>
        <end position="70"/>
    </location>
</feature>
<evidence type="ECO:0000313" key="2">
    <source>
        <dbReference type="EMBL" id="THV18126.1"/>
    </source>
</evidence>
<proteinExistence type="predicted"/>
<name>A0A4V4HLG1_9ACTN</name>